<accession>A0ABU4GG40</accession>
<feature type="non-terminal residue" evidence="2">
    <location>
        <position position="1"/>
    </location>
</feature>
<gene>
    <name evidence="2" type="ORF">RZO55_03005</name>
</gene>
<dbReference type="PROSITE" id="PS51186">
    <property type="entry name" value="GNAT"/>
    <property type="match status" value="1"/>
</dbReference>
<dbReference type="Gene3D" id="3.40.630.30">
    <property type="match status" value="1"/>
</dbReference>
<sequence>VRKKFWGMSIGRLLLQFLLQWARQTGKIRKINLRVRVDNDRAIRLYRSLGFQVEGTITREFYIGGKFYDAHWMGIQLD</sequence>
<dbReference type="EC" id="2.3.1.-" evidence="2"/>
<proteinExistence type="predicted"/>
<dbReference type="RefSeq" id="WP_318062813.1">
    <property type="nucleotide sequence ID" value="NZ_JAWONS010000082.1"/>
</dbReference>
<reference evidence="2 3" key="1">
    <citation type="submission" date="2023-10" db="EMBL/GenBank/DDBJ databases">
        <title>A novel Glycoside Hydrolase 43-Like Enzyme from Clostrdium boliviensis is an Endo-xylanase, and a Candidate for Xylooligosaccharides Production from Different Xylan Substrates.</title>
        <authorList>
            <person name="Alvarez M.T."/>
            <person name="Rocabado-Villegas L.R."/>
            <person name="Salas-Veizaga D.M."/>
            <person name="Linares-Pasten J.A."/>
            <person name="Gudmundsdottir E.E."/>
            <person name="Hreggvidsson G.O."/>
            <person name="Adlercreutz P."/>
            <person name="Nordberg Karlsson E."/>
        </authorList>
    </citation>
    <scope>NUCLEOTIDE SEQUENCE [LARGE SCALE GENOMIC DNA]</scope>
    <source>
        <strain evidence="2 3">E-1</strain>
    </source>
</reference>
<dbReference type="GO" id="GO:0016746">
    <property type="term" value="F:acyltransferase activity"/>
    <property type="evidence" value="ECO:0007669"/>
    <property type="project" value="UniProtKB-KW"/>
</dbReference>
<evidence type="ECO:0000259" key="1">
    <source>
        <dbReference type="PROSITE" id="PS51186"/>
    </source>
</evidence>
<evidence type="ECO:0000313" key="2">
    <source>
        <dbReference type="EMBL" id="MDW2796546.1"/>
    </source>
</evidence>
<protein>
    <submittedName>
        <fullName evidence="2">GNAT family N-acetyltransferase</fullName>
        <ecNumber evidence="2">2.3.1.-</ecNumber>
    </submittedName>
</protein>
<dbReference type="InterPro" id="IPR016181">
    <property type="entry name" value="Acyl_CoA_acyltransferase"/>
</dbReference>
<comment type="caution">
    <text evidence="2">The sequence shown here is derived from an EMBL/GenBank/DDBJ whole genome shotgun (WGS) entry which is preliminary data.</text>
</comment>
<dbReference type="Pfam" id="PF00583">
    <property type="entry name" value="Acetyltransf_1"/>
    <property type="match status" value="1"/>
</dbReference>
<name>A0ABU4GG40_9CLOT</name>
<keyword evidence="3" id="KW-1185">Reference proteome</keyword>
<dbReference type="EMBL" id="JAWONS010000082">
    <property type="protein sequence ID" value="MDW2796546.1"/>
    <property type="molecule type" value="Genomic_DNA"/>
</dbReference>
<dbReference type="InterPro" id="IPR000182">
    <property type="entry name" value="GNAT_dom"/>
</dbReference>
<evidence type="ECO:0000313" key="3">
    <source>
        <dbReference type="Proteomes" id="UP001276854"/>
    </source>
</evidence>
<dbReference type="Proteomes" id="UP001276854">
    <property type="component" value="Unassembled WGS sequence"/>
</dbReference>
<dbReference type="PANTHER" id="PTHR43415:SF3">
    <property type="entry name" value="GNAT-FAMILY ACETYLTRANSFERASE"/>
    <property type="match status" value="1"/>
</dbReference>
<keyword evidence="2" id="KW-0808">Transferase</keyword>
<organism evidence="2 3">
    <name type="scientific">Clostridium boliviensis</name>
    <dbReference type="NCBI Taxonomy" id="318465"/>
    <lineage>
        <taxon>Bacteria</taxon>
        <taxon>Bacillati</taxon>
        <taxon>Bacillota</taxon>
        <taxon>Clostridia</taxon>
        <taxon>Eubacteriales</taxon>
        <taxon>Clostridiaceae</taxon>
        <taxon>Clostridium</taxon>
    </lineage>
</organism>
<dbReference type="PANTHER" id="PTHR43415">
    <property type="entry name" value="SPERMIDINE N(1)-ACETYLTRANSFERASE"/>
    <property type="match status" value="1"/>
</dbReference>
<feature type="domain" description="N-acetyltransferase" evidence="1">
    <location>
        <begin position="1"/>
        <end position="78"/>
    </location>
</feature>
<keyword evidence="2" id="KW-0012">Acyltransferase</keyword>
<dbReference type="SUPFAM" id="SSF55729">
    <property type="entry name" value="Acyl-CoA N-acyltransferases (Nat)"/>
    <property type="match status" value="1"/>
</dbReference>